<dbReference type="GO" id="GO:0005886">
    <property type="term" value="C:plasma membrane"/>
    <property type="evidence" value="ECO:0007669"/>
    <property type="project" value="UniProtKB-SubCell"/>
</dbReference>
<keyword evidence="9" id="KW-0449">Lipoprotein</keyword>
<dbReference type="Proteomes" id="UP000631114">
    <property type="component" value="Unassembled WGS sequence"/>
</dbReference>
<dbReference type="Gene3D" id="2.120.10.30">
    <property type="entry name" value="TolB, C-terminal domain"/>
    <property type="match status" value="1"/>
</dbReference>
<accession>A0A835HRU8</accession>
<organism evidence="13 14">
    <name type="scientific">Coptis chinensis</name>
    <dbReference type="NCBI Taxonomy" id="261450"/>
    <lineage>
        <taxon>Eukaryota</taxon>
        <taxon>Viridiplantae</taxon>
        <taxon>Streptophyta</taxon>
        <taxon>Embryophyta</taxon>
        <taxon>Tracheophyta</taxon>
        <taxon>Spermatophyta</taxon>
        <taxon>Magnoliopsida</taxon>
        <taxon>Ranunculales</taxon>
        <taxon>Ranunculaceae</taxon>
        <taxon>Coptidoideae</taxon>
        <taxon>Coptis</taxon>
    </lineage>
</organism>
<keyword evidence="4 11" id="KW-0732">Signal</keyword>
<evidence type="ECO:0000256" key="1">
    <source>
        <dbReference type="ARBA" id="ARBA00001931"/>
    </source>
</evidence>
<feature type="domain" description="Glucose/Sorbosone dehydrogenase" evidence="12">
    <location>
        <begin position="372"/>
        <end position="506"/>
    </location>
</feature>
<keyword evidence="3" id="KW-1003">Cell membrane</keyword>
<dbReference type="EMBL" id="JADFTS010000005">
    <property type="protein sequence ID" value="KAF9604274.1"/>
    <property type="molecule type" value="Genomic_DNA"/>
</dbReference>
<dbReference type="SUPFAM" id="SSF50952">
    <property type="entry name" value="Soluble quinoprotein glucose dehydrogenase"/>
    <property type="match status" value="1"/>
</dbReference>
<evidence type="ECO:0000256" key="7">
    <source>
        <dbReference type="ARBA" id="ARBA00023136"/>
    </source>
</evidence>
<proteinExistence type="inferred from homology"/>
<name>A0A835HRU8_9MAGN</name>
<evidence type="ECO:0000259" key="12">
    <source>
        <dbReference type="Pfam" id="PF07995"/>
    </source>
</evidence>
<reference evidence="13 14" key="1">
    <citation type="submission" date="2020-10" db="EMBL/GenBank/DDBJ databases">
        <title>The Coptis chinensis genome and diversification of protoberbering-type alkaloids.</title>
        <authorList>
            <person name="Wang B."/>
            <person name="Shu S."/>
            <person name="Song C."/>
            <person name="Liu Y."/>
        </authorList>
    </citation>
    <scope>NUCLEOTIDE SEQUENCE [LARGE SCALE GENOMIC DNA]</scope>
    <source>
        <strain evidence="13">HL-2020</strain>
        <tissue evidence="13">Leaf</tissue>
    </source>
</reference>
<evidence type="ECO:0000256" key="3">
    <source>
        <dbReference type="ARBA" id="ARBA00022475"/>
    </source>
</evidence>
<evidence type="ECO:0000256" key="8">
    <source>
        <dbReference type="ARBA" id="ARBA00023180"/>
    </source>
</evidence>
<dbReference type="FunFam" id="2.120.10.30:FF:000067">
    <property type="entry name" value="HHIP-like 1"/>
    <property type="match status" value="1"/>
</dbReference>
<feature type="signal peptide" evidence="11">
    <location>
        <begin position="1"/>
        <end position="28"/>
    </location>
</feature>
<evidence type="ECO:0000256" key="4">
    <source>
        <dbReference type="ARBA" id="ARBA00022729"/>
    </source>
</evidence>
<evidence type="ECO:0000256" key="9">
    <source>
        <dbReference type="ARBA" id="ARBA00023288"/>
    </source>
</evidence>
<keyword evidence="7" id="KW-0472">Membrane</keyword>
<dbReference type="InterPro" id="IPR012938">
    <property type="entry name" value="Glc/Sorbosone_DH"/>
</dbReference>
<keyword evidence="14" id="KW-1185">Reference proteome</keyword>
<dbReference type="PANTHER" id="PTHR19328:SF13">
    <property type="entry name" value="HIPL1 PROTEIN"/>
    <property type="match status" value="1"/>
</dbReference>
<dbReference type="OrthoDB" id="10266706at2759"/>
<keyword evidence="6" id="KW-0560">Oxidoreductase</keyword>
<evidence type="ECO:0000256" key="10">
    <source>
        <dbReference type="ARBA" id="ARBA00061483"/>
    </source>
</evidence>
<protein>
    <recommendedName>
        <fullName evidence="12">Glucose/Sorbosone dehydrogenase domain-containing protein</fullName>
    </recommendedName>
</protein>
<comment type="subcellular location">
    <subcellularLocation>
        <location evidence="2">Cell membrane</location>
        <topology evidence="2">Lipid-anchor</topology>
    </subcellularLocation>
</comment>
<evidence type="ECO:0000313" key="14">
    <source>
        <dbReference type="Proteomes" id="UP000631114"/>
    </source>
</evidence>
<evidence type="ECO:0000313" key="13">
    <source>
        <dbReference type="EMBL" id="KAF9604274.1"/>
    </source>
</evidence>
<dbReference type="InterPro" id="IPR011041">
    <property type="entry name" value="Quinoprot_gluc/sorb_DH_b-prop"/>
</dbReference>
<dbReference type="GO" id="GO:0016491">
    <property type="term" value="F:oxidoreductase activity"/>
    <property type="evidence" value="ECO:0007669"/>
    <property type="project" value="UniProtKB-KW"/>
</dbReference>
<feature type="chain" id="PRO_5032431985" description="Glucose/Sorbosone dehydrogenase domain-containing protein" evidence="11">
    <location>
        <begin position="29"/>
        <end position="692"/>
    </location>
</feature>
<dbReference type="InterPro" id="IPR011042">
    <property type="entry name" value="6-blade_b-propeller_TolB-like"/>
</dbReference>
<keyword evidence="8" id="KW-0325">Glycoprotein</keyword>
<evidence type="ECO:0000256" key="6">
    <source>
        <dbReference type="ARBA" id="ARBA00023002"/>
    </source>
</evidence>
<evidence type="ECO:0000256" key="2">
    <source>
        <dbReference type="ARBA" id="ARBA00004193"/>
    </source>
</evidence>
<sequence length="692" mass="76633">MEEYLVFMRWITLLLSSNLFIFPHLSSSDPLCFDSRTPFTPKTPLSFCPYNGSVCCDTVEEFRLQKQFKYMSVYDRPCASLLKSVLCARCDPFSAELFKTKSGPRDIPILCTSTVTVNSSQSRSSTNDFCGKVWDTCQNVPILNSPFASSLQNKARKTVNSSFSKLADDWQSKGVFCEAFGGSSDNGAECFSGEAFDYSESPRPPNGICLEKIHNGTFIHMVPHPDGTDRIFVANQQGKIWLATVPKEETGGTMPLKESTPFLDVTDKVHYDTAYGLVAIAFHPDFEHNGRFFVSFYCDAVQWKACVGRCSCNSDTNCDPSKLGSNNLVLPCHYHSVIVEYTVNGSASQPFLATSANPIEVRKIFTMGLPFSGHHCGQVLFGPDGYLYFMTGDGGSKSDPYNFAQNKKSLLGKVLRFDIDNIPSAKDINDLELWGNYSIPKDNPYSNDNELRPEIWAFGLRDPWRCAFDSEKPSYLFCADSGQEDYEEVDLVTRGGNYGWRLYEGFLPFAPQSPGGNSPASSVYTIFPVMGYNHSTGSAAIIGGYVYRSMTDPCMYGRYLYADLYGSAVWAGTESPANSGNFSSALVPFTCARNSPMQCNLVAGSSLPAWGYIFSFGEDNRKDIYILTTNGVYRVARPSRCNYACSKEIVNVAGTPGHHSDSFRSGSQINTLPKEFLTSLFCSVFILLAPTW</sequence>
<comment type="similarity">
    <text evidence="10">Belongs to the PQQ oxidoreductase GdhB family.</text>
</comment>
<dbReference type="AlphaFoldDB" id="A0A835HRU8"/>
<evidence type="ECO:0000256" key="11">
    <source>
        <dbReference type="SAM" id="SignalP"/>
    </source>
</evidence>
<dbReference type="Pfam" id="PF07995">
    <property type="entry name" value="GSDH"/>
    <property type="match status" value="1"/>
</dbReference>
<comment type="caution">
    <text evidence="13">The sequence shown here is derived from an EMBL/GenBank/DDBJ whole genome shotgun (WGS) entry which is preliminary data.</text>
</comment>
<comment type="cofactor">
    <cofactor evidence="1">
        <name>pyrroloquinoline quinone</name>
        <dbReference type="ChEBI" id="CHEBI:58442"/>
    </cofactor>
</comment>
<evidence type="ECO:0000256" key="5">
    <source>
        <dbReference type="ARBA" id="ARBA00022891"/>
    </source>
</evidence>
<keyword evidence="5" id="KW-0634">PQQ</keyword>
<dbReference type="PANTHER" id="PTHR19328">
    <property type="entry name" value="HEDGEHOG-INTERACTING PROTEIN"/>
    <property type="match status" value="1"/>
</dbReference>
<gene>
    <name evidence="13" type="ORF">IFM89_004980</name>
</gene>